<keyword evidence="1" id="KW-0812">Transmembrane</keyword>
<reference evidence="2 3" key="1">
    <citation type="journal article" date="2018" name="Nat. Ecol. Evol.">
        <title>Shark genomes provide insights into elasmobranch evolution and the origin of vertebrates.</title>
        <authorList>
            <person name="Hara Y"/>
            <person name="Yamaguchi K"/>
            <person name="Onimaru K"/>
            <person name="Kadota M"/>
            <person name="Koyanagi M"/>
            <person name="Keeley SD"/>
            <person name="Tatsumi K"/>
            <person name="Tanaka K"/>
            <person name="Motone F"/>
            <person name="Kageyama Y"/>
            <person name="Nozu R"/>
            <person name="Adachi N"/>
            <person name="Nishimura O"/>
            <person name="Nakagawa R"/>
            <person name="Tanegashima C"/>
            <person name="Kiyatake I"/>
            <person name="Matsumoto R"/>
            <person name="Murakumo K"/>
            <person name="Nishida K"/>
            <person name="Terakita A"/>
            <person name="Kuratani S"/>
            <person name="Sato K"/>
            <person name="Hyodo S Kuraku.S."/>
        </authorList>
    </citation>
    <scope>NUCLEOTIDE SEQUENCE [LARGE SCALE GENOMIC DNA]</scope>
</reference>
<dbReference type="OrthoDB" id="7788754at2759"/>
<feature type="transmembrane region" description="Helical" evidence="1">
    <location>
        <begin position="29"/>
        <end position="49"/>
    </location>
</feature>
<keyword evidence="3" id="KW-1185">Reference proteome</keyword>
<evidence type="ECO:0000256" key="1">
    <source>
        <dbReference type="SAM" id="Phobius"/>
    </source>
</evidence>
<organism evidence="2 3">
    <name type="scientific">Scyliorhinus torazame</name>
    <name type="common">Cloudy catshark</name>
    <name type="synonym">Catulus torazame</name>
    <dbReference type="NCBI Taxonomy" id="75743"/>
    <lineage>
        <taxon>Eukaryota</taxon>
        <taxon>Metazoa</taxon>
        <taxon>Chordata</taxon>
        <taxon>Craniata</taxon>
        <taxon>Vertebrata</taxon>
        <taxon>Chondrichthyes</taxon>
        <taxon>Elasmobranchii</taxon>
        <taxon>Galeomorphii</taxon>
        <taxon>Galeoidea</taxon>
        <taxon>Carcharhiniformes</taxon>
        <taxon>Scyliorhinidae</taxon>
        <taxon>Scyliorhinus</taxon>
    </lineage>
</organism>
<dbReference type="Proteomes" id="UP000288216">
    <property type="component" value="Unassembled WGS sequence"/>
</dbReference>
<accession>A0A401QIU0</accession>
<keyword evidence="1" id="KW-1133">Transmembrane helix</keyword>
<dbReference type="Gene3D" id="1.20.58.420">
    <property type="entry name" value="AHSP"/>
    <property type="match status" value="1"/>
</dbReference>
<dbReference type="AlphaFoldDB" id="A0A401QIU0"/>
<gene>
    <name evidence="2" type="ORF">scyTo_0026001</name>
</gene>
<evidence type="ECO:0000313" key="2">
    <source>
        <dbReference type="EMBL" id="GCB85291.1"/>
    </source>
</evidence>
<evidence type="ECO:0000313" key="3">
    <source>
        <dbReference type="Proteomes" id="UP000288216"/>
    </source>
</evidence>
<sequence>MSLRFEDQLEADIEDMLESYLKFNRSKNVFSFVRTPATMLTLMISMHIASGFLSLLGLGFLTFILSFANGICSLTLITWCYVKYTGQSPLLGEIIDAISDSILSGVTSLIVSRYLNPEQVTMVAGLAHASRRN</sequence>
<name>A0A401QIU0_SCYTO</name>
<feature type="transmembrane region" description="Helical" evidence="1">
    <location>
        <begin position="55"/>
        <end position="82"/>
    </location>
</feature>
<proteinExistence type="predicted"/>
<dbReference type="EMBL" id="BFAA01148222">
    <property type="protein sequence ID" value="GCB85291.1"/>
    <property type="molecule type" value="Genomic_DNA"/>
</dbReference>
<dbReference type="STRING" id="75743.A0A401QIU0"/>
<keyword evidence="1" id="KW-0472">Membrane</keyword>
<protein>
    <submittedName>
        <fullName evidence="2">Uncharacterized protein</fullName>
    </submittedName>
</protein>
<comment type="caution">
    <text evidence="2">The sequence shown here is derived from an EMBL/GenBank/DDBJ whole genome shotgun (WGS) entry which is preliminary data.</text>
</comment>